<accession>A0ABR1CLC5</accession>
<feature type="region of interest" description="Disordered" evidence="4">
    <location>
        <begin position="691"/>
        <end position="717"/>
    </location>
</feature>
<feature type="domain" description="TOG" evidence="5">
    <location>
        <begin position="5"/>
        <end position="242"/>
    </location>
</feature>
<dbReference type="EMBL" id="JAVFWL010000002">
    <property type="protein sequence ID" value="KAK6739176.1"/>
    <property type="molecule type" value="Genomic_DNA"/>
</dbReference>
<proteinExistence type="inferred from homology"/>
<name>A0ABR1CLC5_NECAM</name>
<comment type="caution">
    <text evidence="6">The sequence shown here is derived from an EMBL/GenBank/DDBJ whole genome shotgun (WGS) entry which is preliminary data.</text>
</comment>
<dbReference type="InterPro" id="IPR021133">
    <property type="entry name" value="HEAT_type_2"/>
</dbReference>
<dbReference type="Pfam" id="PF21040">
    <property type="entry name" value="CEP104-like_TOG"/>
    <property type="match status" value="1"/>
</dbReference>
<evidence type="ECO:0000256" key="2">
    <source>
        <dbReference type="ARBA" id="ARBA00025722"/>
    </source>
</evidence>
<feature type="region of interest" description="Disordered" evidence="4">
    <location>
        <begin position="530"/>
        <end position="608"/>
    </location>
</feature>
<sequence length="739" mass="80577">MDEWDLLDEVDVIALWPGEHKKNIESTKWQERKEALEALFLLIEKHPRLSTSSMTIYGEVMDNLKKIIARDSNINVVIAALHVLKGLANGLRSRFACYIPMIWAVVLDKSKDKKTNVRDALGDTMDAISEACDVDKLTKELCEHLLKPNPQSKQCLCSFLYRYFVRQVTASMDFAKAVLPIVVKLASDSDPAVRDAACRCLGSARRLLVNGLDAFLIPLVGEKAKLEKIEEYCGEAAKQHSEIMASRPQRVTTCNSAAGDNAFVAESSDATVSVVSQDIDPWTLMEPSDIVGKIRKDFDELIGSKKWQERKEAVDSLLTIVESAPRVAISPDLQEVLMALIKVLEKDININVCSVSAKVLSKLATRMRTDFATVVPKIMAIAFDKLKEKKAVLRNELIELCDAASVTASLECYSEAVCFGLTRPNPQSRAQTAQFAARLLSRHDSSTVSVEAVKQIVPDIVKCSSDADGDVRESAFRAMAAVQRCVGEAAARRLFGEVSEDKIKMAKIMEYYDTIRKEFGEKAAPEIVRLHGSTQSKPKPRIASSGSTRPVTSSAPRKASATARAHVRATTTPIVRPSSTLSDITKRIPTTAPKRPNVVKCPSQQSQRSELIRAPLGTRSMQQSAPRRLSAPTKLAAVPLTTNRSSVRPIFAPNVVRSSTTNHLTNNVTNNVGKIALGPVKVTGNRDTPISNGNAAGSIPVRTNSALPRSNSGLRPPTAIARIAGTGIPRLSRPSSPAT</sequence>
<dbReference type="InterPro" id="IPR000357">
    <property type="entry name" value="HEAT"/>
</dbReference>
<dbReference type="InterPro" id="IPR016024">
    <property type="entry name" value="ARM-type_fold"/>
</dbReference>
<dbReference type="InterPro" id="IPR011989">
    <property type="entry name" value="ARM-like"/>
</dbReference>
<evidence type="ECO:0000256" key="3">
    <source>
        <dbReference type="PROSITE-ProRule" id="PRU00103"/>
    </source>
</evidence>
<dbReference type="Pfam" id="PF02985">
    <property type="entry name" value="HEAT"/>
    <property type="match status" value="1"/>
</dbReference>
<evidence type="ECO:0000256" key="1">
    <source>
        <dbReference type="ARBA" id="ARBA00022737"/>
    </source>
</evidence>
<dbReference type="InterPro" id="IPR034085">
    <property type="entry name" value="TOG"/>
</dbReference>
<dbReference type="SUPFAM" id="SSF48371">
    <property type="entry name" value="ARM repeat"/>
    <property type="match status" value="1"/>
</dbReference>
<feature type="domain" description="TOG" evidence="5">
    <location>
        <begin position="283"/>
        <end position="525"/>
    </location>
</feature>
<dbReference type="InterPro" id="IPR045110">
    <property type="entry name" value="XMAP215"/>
</dbReference>
<dbReference type="Gene3D" id="1.25.10.10">
    <property type="entry name" value="Leucine-rich Repeat Variant"/>
    <property type="match status" value="2"/>
</dbReference>
<comment type="similarity">
    <text evidence="2">Belongs to the TOG/XMAP215 family.</text>
</comment>
<feature type="compositionally biased region" description="Polar residues" evidence="4">
    <location>
        <begin position="544"/>
        <end position="555"/>
    </location>
</feature>
<feature type="compositionally biased region" description="Polar residues" evidence="4">
    <location>
        <begin position="691"/>
        <end position="713"/>
    </location>
</feature>
<feature type="repeat" description="HEAT" evidence="3">
    <location>
        <begin position="178"/>
        <end position="208"/>
    </location>
</feature>
<keyword evidence="1" id="KW-0677">Repeat</keyword>
<evidence type="ECO:0000313" key="6">
    <source>
        <dbReference type="EMBL" id="KAK6739176.1"/>
    </source>
</evidence>
<evidence type="ECO:0000259" key="5">
    <source>
        <dbReference type="SMART" id="SM01349"/>
    </source>
</evidence>
<dbReference type="Proteomes" id="UP001303046">
    <property type="component" value="Unassembled WGS sequence"/>
</dbReference>
<feature type="repeat" description="HEAT" evidence="3">
    <location>
        <begin position="456"/>
        <end position="494"/>
    </location>
</feature>
<dbReference type="SMART" id="SM01349">
    <property type="entry name" value="TOG"/>
    <property type="match status" value="2"/>
</dbReference>
<evidence type="ECO:0000256" key="4">
    <source>
        <dbReference type="SAM" id="MobiDB-lite"/>
    </source>
</evidence>
<evidence type="ECO:0000313" key="7">
    <source>
        <dbReference type="Proteomes" id="UP001303046"/>
    </source>
</evidence>
<feature type="compositionally biased region" description="Low complexity" evidence="4">
    <location>
        <begin position="559"/>
        <end position="572"/>
    </location>
</feature>
<gene>
    <name evidence="6" type="primary">Necator_chrII.g8734</name>
    <name evidence="6" type="ORF">RB195_020939</name>
</gene>
<protein>
    <recommendedName>
        <fullName evidence="5">TOG domain-containing protein</fullName>
    </recommendedName>
</protein>
<reference evidence="6 7" key="1">
    <citation type="submission" date="2023-08" db="EMBL/GenBank/DDBJ databases">
        <title>A Necator americanus chromosomal reference genome.</title>
        <authorList>
            <person name="Ilik V."/>
            <person name="Petrzelkova K.J."/>
            <person name="Pardy F."/>
            <person name="Fuh T."/>
            <person name="Niatou-Singa F.S."/>
            <person name="Gouil Q."/>
            <person name="Baker L."/>
            <person name="Ritchie M.E."/>
            <person name="Jex A.R."/>
            <person name="Gazzola D."/>
            <person name="Li H."/>
            <person name="Toshio Fujiwara R."/>
            <person name="Zhan B."/>
            <person name="Aroian R.V."/>
            <person name="Pafco B."/>
            <person name="Schwarz E.M."/>
        </authorList>
    </citation>
    <scope>NUCLEOTIDE SEQUENCE [LARGE SCALE GENOMIC DNA]</scope>
    <source>
        <strain evidence="6 7">Aroian</strain>
        <tissue evidence="6">Whole animal</tissue>
    </source>
</reference>
<organism evidence="6 7">
    <name type="scientific">Necator americanus</name>
    <name type="common">Human hookworm</name>
    <dbReference type="NCBI Taxonomy" id="51031"/>
    <lineage>
        <taxon>Eukaryota</taxon>
        <taxon>Metazoa</taxon>
        <taxon>Ecdysozoa</taxon>
        <taxon>Nematoda</taxon>
        <taxon>Chromadorea</taxon>
        <taxon>Rhabditida</taxon>
        <taxon>Rhabditina</taxon>
        <taxon>Rhabditomorpha</taxon>
        <taxon>Strongyloidea</taxon>
        <taxon>Ancylostomatidae</taxon>
        <taxon>Bunostominae</taxon>
        <taxon>Necator</taxon>
    </lineage>
</organism>
<dbReference type="PROSITE" id="PS50077">
    <property type="entry name" value="HEAT_REPEAT"/>
    <property type="match status" value="2"/>
</dbReference>
<dbReference type="PANTHER" id="PTHR12609">
    <property type="entry name" value="MICROTUBULE ASSOCIATED PROTEIN XMAP215"/>
    <property type="match status" value="1"/>
</dbReference>
<keyword evidence="7" id="KW-1185">Reference proteome</keyword>